<dbReference type="RefSeq" id="WP_189516036.1">
    <property type="nucleotide sequence ID" value="NZ_BMXG01000019.1"/>
</dbReference>
<comment type="caution">
    <text evidence="1">The sequence shown here is derived from an EMBL/GenBank/DDBJ whole genome shotgun (WGS) entry which is preliminary data.</text>
</comment>
<proteinExistence type="predicted"/>
<dbReference type="AlphaFoldDB" id="A0A8J3DIW6"/>
<accession>A0A8J3DIW6</accession>
<dbReference type="Proteomes" id="UP000642829">
    <property type="component" value="Unassembled WGS sequence"/>
</dbReference>
<keyword evidence="2" id="KW-1185">Reference proteome</keyword>
<organism evidence="1 2">
    <name type="scientific">Cerasicoccus arenae</name>
    <dbReference type="NCBI Taxonomy" id="424488"/>
    <lineage>
        <taxon>Bacteria</taxon>
        <taxon>Pseudomonadati</taxon>
        <taxon>Verrucomicrobiota</taxon>
        <taxon>Opitutia</taxon>
        <taxon>Puniceicoccales</taxon>
        <taxon>Cerasicoccaceae</taxon>
        <taxon>Cerasicoccus</taxon>
    </lineage>
</organism>
<protein>
    <submittedName>
        <fullName evidence="1">Uncharacterized protein</fullName>
    </submittedName>
</protein>
<name>A0A8J3DIW6_9BACT</name>
<dbReference type="EMBL" id="BMXG01000019">
    <property type="protein sequence ID" value="GHC08090.1"/>
    <property type="molecule type" value="Genomic_DNA"/>
</dbReference>
<reference evidence="1" key="2">
    <citation type="submission" date="2020-09" db="EMBL/GenBank/DDBJ databases">
        <authorList>
            <person name="Sun Q."/>
            <person name="Kim S."/>
        </authorList>
    </citation>
    <scope>NUCLEOTIDE SEQUENCE</scope>
    <source>
        <strain evidence="1">KCTC 12870</strain>
    </source>
</reference>
<gene>
    <name evidence="1" type="ORF">GCM10007047_26610</name>
</gene>
<evidence type="ECO:0000313" key="2">
    <source>
        <dbReference type="Proteomes" id="UP000642829"/>
    </source>
</evidence>
<reference evidence="1" key="1">
    <citation type="journal article" date="2014" name="Int. J. Syst. Evol. Microbiol.">
        <title>Complete genome sequence of Corynebacterium casei LMG S-19264T (=DSM 44701T), isolated from a smear-ripened cheese.</title>
        <authorList>
            <consortium name="US DOE Joint Genome Institute (JGI-PGF)"/>
            <person name="Walter F."/>
            <person name="Albersmeier A."/>
            <person name="Kalinowski J."/>
            <person name="Ruckert C."/>
        </authorList>
    </citation>
    <scope>NUCLEOTIDE SEQUENCE</scope>
    <source>
        <strain evidence="1">KCTC 12870</strain>
    </source>
</reference>
<evidence type="ECO:0000313" key="1">
    <source>
        <dbReference type="EMBL" id="GHC08090.1"/>
    </source>
</evidence>
<sequence length="74" mass="8382">MVAECLYRHETSGNYYVWVKSNGKQIRRTLKTTVSIAEIGREMGVSEATYQLMHSESLGVSEDWKIDDVGAENL</sequence>